<keyword evidence="2" id="KW-1185">Reference proteome</keyword>
<gene>
    <name evidence="1" type="ORF">E2C01_069016</name>
</gene>
<organism evidence="1 2">
    <name type="scientific">Portunus trituberculatus</name>
    <name type="common">Swimming crab</name>
    <name type="synonym">Neptunus trituberculatus</name>
    <dbReference type="NCBI Taxonomy" id="210409"/>
    <lineage>
        <taxon>Eukaryota</taxon>
        <taxon>Metazoa</taxon>
        <taxon>Ecdysozoa</taxon>
        <taxon>Arthropoda</taxon>
        <taxon>Crustacea</taxon>
        <taxon>Multicrustacea</taxon>
        <taxon>Malacostraca</taxon>
        <taxon>Eumalacostraca</taxon>
        <taxon>Eucarida</taxon>
        <taxon>Decapoda</taxon>
        <taxon>Pleocyemata</taxon>
        <taxon>Brachyura</taxon>
        <taxon>Eubrachyura</taxon>
        <taxon>Portunoidea</taxon>
        <taxon>Portunidae</taxon>
        <taxon>Portuninae</taxon>
        <taxon>Portunus</taxon>
    </lineage>
</organism>
<sequence>MRLYYRCRLGNNGTFQMYLEGDGGMFGVTPPEGVNFASFLIRVRNPSLLDYEKVKGELNPEVHLTNATFNHCLHSFISLYLFFLSLTI</sequence>
<evidence type="ECO:0000313" key="2">
    <source>
        <dbReference type="Proteomes" id="UP000324222"/>
    </source>
</evidence>
<dbReference type="Proteomes" id="UP000324222">
    <property type="component" value="Unassembled WGS sequence"/>
</dbReference>
<name>A0A5B7HZH5_PORTR</name>
<dbReference type="AlphaFoldDB" id="A0A5B7HZH5"/>
<proteinExistence type="predicted"/>
<reference evidence="1 2" key="1">
    <citation type="submission" date="2019-05" db="EMBL/GenBank/DDBJ databases">
        <title>Another draft genome of Portunus trituberculatus and its Hox gene families provides insights of decapod evolution.</title>
        <authorList>
            <person name="Jeong J.-H."/>
            <person name="Song I."/>
            <person name="Kim S."/>
            <person name="Choi T."/>
            <person name="Kim D."/>
            <person name="Ryu S."/>
            <person name="Kim W."/>
        </authorList>
    </citation>
    <scope>NUCLEOTIDE SEQUENCE [LARGE SCALE GENOMIC DNA]</scope>
    <source>
        <tissue evidence="1">Muscle</tissue>
    </source>
</reference>
<accession>A0A5B7HZH5</accession>
<evidence type="ECO:0000313" key="1">
    <source>
        <dbReference type="EMBL" id="MPC74647.1"/>
    </source>
</evidence>
<dbReference type="EMBL" id="VSRR010039374">
    <property type="protein sequence ID" value="MPC74647.1"/>
    <property type="molecule type" value="Genomic_DNA"/>
</dbReference>
<comment type="caution">
    <text evidence="1">The sequence shown here is derived from an EMBL/GenBank/DDBJ whole genome shotgun (WGS) entry which is preliminary data.</text>
</comment>
<protein>
    <submittedName>
        <fullName evidence="1">Uncharacterized protein</fullName>
    </submittedName>
</protein>